<reference evidence="1" key="1">
    <citation type="submission" date="2023-03" db="EMBL/GenBank/DDBJ databases">
        <title>Andean soil-derived lignocellulolytic bacterial consortium as a source of novel taxa and putative plastic-active enzymes.</title>
        <authorList>
            <person name="Diaz-Garcia L."/>
            <person name="Chuvochina M."/>
            <person name="Feuerriegel G."/>
            <person name="Bunk B."/>
            <person name="Sproer C."/>
            <person name="Streit W.R."/>
            <person name="Rodriguez L.M."/>
            <person name="Overmann J."/>
            <person name="Jimenez D.J."/>
        </authorList>
    </citation>
    <scope>NUCLEOTIDE SEQUENCE</scope>
    <source>
        <strain evidence="1">MAG 7</strain>
    </source>
</reference>
<organism evidence="1 2">
    <name type="scientific">Candidatus Pseudobacter hemicellulosilyticus</name>
    <dbReference type="NCBI Taxonomy" id="3121375"/>
    <lineage>
        <taxon>Bacteria</taxon>
        <taxon>Pseudomonadati</taxon>
        <taxon>Bacteroidota</taxon>
        <taxon>Chitinophagia</taxon>
        <taxon>Chitinophagales</taxon>
        <taxon>Chitinophagaceae</taxon>
        <taxon>Pseudobacter</taxon>
    </lineage>
</organism>
<proteinExistence type="predicted"/>
<dbReference type="AlphaFoldDB" id="A0AAJ6BJU2"/>
<protein>
    <submittedName>
        <fullName evidence="1">Uncharacterized protein</fullName>
    </submittedName>
</protein>
<evidence type="ECO:0000313" key="2">
    <source>
        <dbReference type="Proteomes" id="UP001220610"/>
    </source>
</evidence>
<gene>
    <name evidence="1" type="ORF">P0Y53_12170</name>
</gene>
<name>A0AAJ6BJU2_9BACT</name>
<evidence type="ECO:0000313" key="1">
    <source>
        <dbReference type="EMBL" id="WEK38254.1"/>
    </source>
</evidence>
<accession>A0AAJ6BJU2</accession>
<dbReference type="Proteomes" id="UP001220610">
    <property type="component" value="Chromosome"/>
</dbReference>
<dbReference type="EMBL" id="CP119311">
    <property type="protein sequence ID" value="WEK38254.1"/>
    <property type="molecule type" value="Genomic_DNA"/>
</dbReference>
<sequence length="103" mass="10686">MKRIKIMISAFSVVAIVGTALAFESSYRFGLGQVFCAPSGTPTCTTATKVDFTYNGDGFGATGVDPCPGTDVPYYIPFGGSCQLAAHTTTPSITAFRLSATGE</sequence>